<accession>A0A645CRQ3</accession>
<organism evidence="1">
    <name type="scientific">bioreactor metagenome</name>
    <dbReference type="NCBI Taxonomy" id="1076179"/>
    <lineage>
        <taxon>unclassified sequences</taxon>
        <taxon>metagenomes</taxon>
        <taxon>ecological metagenomes</taxon>
    </lineage>
</organism>
<comment type="caution">
    <text evidence="1">The sequence shown here is derived from an EMBL/GenBank/DDBJ whole genome shotgun (WGS) entry which is preliminary data.</text>
</comment>
<reference evidence="1" key="1">
    <citation type="submission" date="2019-08" db="EMBL/GenBank/DDBJ databases">
        <authorList>
            <person name="Kucharzyk K."/>
            <person name="Murdoch R.W."/>
            <person name="Higgins S."/>
            <person name="Loffler F."/>
        </authorList>
    </citation>
    <scope>NUCLEOTIDE SEQUENCE</scope>
</reference>
<dbReference type="AlphaFoldDB" id="A0A645CRQ3"/>
<protein>
    <submittedName>
        <fullName evidence="1">Uncharacterized protein</fullName>
    </submittedName>
</protein>
<evidence type="ECO:0000313" key="1">
    <source>
        <dbReference type="EMBL" id="MPM79579.1"/>
    </source>
</evidence>
<sequence length="163" mass="18798">MIDRFVQIVDRIVQRLIRFDVHACQSCSFGSFQLVSERKECQPFFDSRFPFCFDAQEGLRCDRQAGRIGIGIQPHVVMDLAHPCQLRSFIYFHCVSPESLQYVPFDFAQFAGIEALARIDQVVDFPLVGRLQQMRDEIVEIGVGKHLRQSEALHARIRALARQ</sequence>
<dbReference type="EMBL" id="VSSQ01029437">
    <property type="protein sequence ID" value="MPM79579.1"/>
    <property type="molecule type" value="Genomic_DNA"/>
</dbReference>
<gene>
    <name evidence="1" type="ORF">SDC9_126618</name>
</gene>
<name>A0A645CRQ3_9ZZZZ</name>
<proteinExistence type="predicted"/>